<dbReference type="Pfam" id="PF08352">
    <property type="entry name" value="oligo_HPY"/>
    <property type="match status" value="2"/>
</dbReference>
<feature type="domain" description="ABC transporter" evidence="8">
    <location>
        <begin position="5"/>
        <end position="256"/>
    </location>
</feature>
<keyword evidence="7" id="KW-0472">Membrane</keyword>
<accession>A0ABW4W345</accession>
<sequence length="659" mass="72850">MKPLLSIKDLHVSFQTYSGSVYAVRGIDLSIHKGETLAIVGESGSGKSVTSKAIMGLLPKQNATIDQGEIWFEDKNLLSINNKEMQKVRGSEIAMIFQDPMSALNPTMKVGKQVIEGALKHRNLGRKAAEALAIELFELVGIPNPKTRINQYPHEFSGGMRQRVVIAMALACDPKLLIADEPTTALDVTIQAQILDLLKDIQKKTGTAIIFITHDLGVVANVADSVAVMYAGKIVEKGKVEEVFYQPTHPYNWGLLRSMPNMNTKGKLYSIPGSPPDLMNPPAGDAFASRNEFALAIDYEKEPPTFQVSETHEASTWLLHPQAPRIDFTNRVSDGLEEAASVALNNNETILKVTNLKKHFKLPSKQVLKAVDGINLEIKRGETLGLVGESGCGKSTTGRTILGLYEPTDGEVLYNNTPLINKNKKEFAQKVQMIFQDPYASLDPRKKVEDIIAEGLDIHGLSKNAKERKEKVERLLDIVGLQKDHALRFPHEFSGGQRQRIGIARALAVEPELIIADEPISALDVSIQAQVVNLLKELQEERDLTFLFIAHDLSMVKYISDRIGVMYLGGMVELAGSDELYENPLHPYTQALLSAVPVPDPSIEKTRERIILEGGIPSPVDPPQGCRFRTRCPLATEQCATIPEWREVENNHWVACHFA</sequence>
<dbReference type="PANTHER" id="PTHR43297">
    <property type="entry name" value="OLIGOPEPTIDE TRANSPORT ATP-BINDING PROTEIN APPD"/>
    <property type="match status" value="1"/>
</dbReference>
<dbReference type="PANTHER" id="PTHR43297:SF2">
    <property type="entry name" value="DIPEPTIDE TRANSPORT ATP-BINDING PROTEIN DPPD"/>
    <property type="match status" value="1"/>
</dbReference>
<comment type="caution">
    <text evidence="9">The sequence shown here is derived from an EMBL/GenBank/DDBJ whole genome shotgun (WGS) entry which is preliminary data.</text>
</comment>
<dbReference type="PROSITE" id="PS00211">
    <property type="entry name" value="ABC_TRANSPORTER_1"/>
    <property type="match status" value="2"/>
</dbReference>
<evidence type="ECO:0000256" key="4">
    <source>
        <dbReference type="ARBA" id="ARBA00022475"/>
    </source>
</evidence>
<dbReference type="InterPro" id="IPR017871">
    <property type="entry name" value="ABC_transporter-like_CS"/>
</dbReference>
<dbReference type="NCBIfam" id="NF007739">
    <property type="entry name" value="PRK10419.1"/>
    <property type="match status" value="2"/>
</dbReference>
<keyword evidence="5" id="KW-0547">Nucleotide-binding</keyword>
<organism evidence="9 10">
    <name type="scientific">Ornithinibacillus salinisoli</name>
    <dbReference type="NCBI Taxonomy" id="1848459"/>
    <lineage>
        <taxon>Bacteria</taxon>
        <taxon>Bacillati</taxon>
        <taxon>Bacillota</taxon>
        <taxon>Bacilli</taxon>
        <taxon>Bacillales</taxon>
        <taxon>Bacillaceae</taxon>
        <taxon>Ornithinibacillus</taxon>
    </lineage>
</organism>
<evidence type="ECO:0000313" key="10">
    <source>
        <dbReference type="Proteomes" id="UP001597383"/>
    </source>
</evidence>
<dbReference type="SUPFAM" id="SSF52540">
    <property type="entry name" value="P-loop containing nucleoside triphosphate hydrolases"/>
    <property type="match status" value="2"/>
</dbReference>
<dbReference type="GO" id="GO:0005524">
    <property type="term" value="F:ATP binding"/>
    <property type="evidence" value="ECO:0007669"/>
    <property type="project" value="UniProtKB-KW"/>
</dbReference>
<evidence type="ECO:0000259" key="8">
    <source>
        <dbReference type="PROSITE" id="PS50893"/>
    </source>
</evidence>
<keyword evidence="10" id="KW-1185">Reference proteome</keyword>
<protein>
    <submittedName>
        <fullName evidence="9">Dipeptide ABC transporter ATP-binding protein</fullName>
    </submittedName>
</protein>
<dbReference type="CDD" id="cd03257">
    <property type="entry name" value="ABC_NikE_OppD_transporters"/>
    <property type="match status" value="2"/>
</dbReference>
<evidence type="ECO:0000256" key="3">
    <source>
        <dbReference type="ARBA" id="ARBA00022448"/>
    </source>
</evidence>
<reference evidence="10" key="1">
    <citation type="journal article" date="2019" name="Int. J. Syst. Evol. Microbiol.">
        <title>The Global Catalogue of Microorganisms (GCM) 10K type strain sequencing project: providing services to taxonomists for standard genome sequencing and annotation.</title>
        <authorList>
            <consortium name="The Broad Institute Genomics Platform"/>
            <consortium name="The Broad Institute Genome Sequencing Center for Infectious Disease"/>
            <person name="Wu L."/>
            <person name="Ma J."/>
        </authorList>
    </citation>
    <scope>NUCLEOTIDE SEQUENCE [LARGE SCALE GENOMIC DNA]</scope>
    <source>
        <strain evidence="10">R28</strain>
    </source>
</reference>
<keyword evidence="4" id="KW-1003">Cell membrane</keyword>
<comment type="subcellular location">
    <subcellularLocation>
        <location evidence="1">Cell membrane</location>
        <topology evidence="1">Peripheral membrane protein</topology>
    </subcellularLocation>
</comment>
<dbReference type="InterPro" id="IPR003593">
    <property type="entry name" value="AAA+_ATPase"/>
</dbReference>
<evidence type="ECO:0000256" key="6">
    <source>
        <dbReference type="ARBA" id="ARBA00022840"/>
    </source>
</evidence>
<evidence type="ECO:0000256" key="2">
    <source>
        <dbReference type="ARBA" id="ARBA00005417"/>
    </source>
</evidence>
<evidence type="ECO:0000313" key="9">
    <source>
        <dbReference type="EMBL" id="MFD2044715.1"/>
    </source>
</evidence>
<evidence type="ECO:0000256" key="1">
    <source>
        <dbReference type="ARBA" id="ARBA00004202"/>
    </source>
</evidence>
<dbReference type="RefSeq" id="WP_377556050.1">
    <property type="nucleotide sequence ID" value="NZ_JBHUHQ010000015.1"/>
</dbReference>
<dbReference type="InterPro" id="IPR013563">
    <property type="entry name" value="Oligopep_ABC_C"/>
</dbReference>
<evidence type="ECO:0000256" key="7">
    <source>
        <dbReference type="ARBA" id="ARBA00023136"/>
    </source>
</evidence>
<dbReference type="InterPro" id="IPR003439">
    <property type="entry name" value="ABC_transporter-like_ATP-bd"/>
</dbReference>
<keyword evidence="6 9" id="KW-0067">ATP-binding</keyword>
<gene>
    <name evidence="9" type="ORF">ACFSJF_10590</name>
</gene>
<proteinExistence type="inferred from homology"/>
<dbReference type="NCBIfam" id="TIGR01727">
    <property type="entry name" value="oligo_HPY"/>
    <property type="match status" value="2"/>
</dbReference>
<dbReference type="NCBIfam" id="NF008453">
    <property type="entry name" value="PRK11308.1"/>
    <property type="match status" value="2"/>
</dbReference>
<dbReference type="InterPro" id="IPR050388">
    <property type="entry name" value="ABC_Ni/Peptide_Import"/>
</dbReference>
<dbReference type="Gene3D" id="3.40.50.300">
    <property type="entry name" value="P-loop containing nucleotide triphosphate hydrolases"/>
    <property type="match status" value="2"/>
</dbReference>
<evidence type="ECO:0000256" key="5">
    <source>
        <dbReference type="ARBA" id="ARBA00022741"/>
    </source>
</evidence>
<comment type="similarity">
    <text evidence="2">Belongs to the ABC transporter superfamily.</text>
</comment>
<dbReference type="EMBL" id="JBHUHQ010000015">
    <property type="protein sequence ID" value="MFD2044715.1"/>
    <property type="molecule type" value="Genomic_DNA"/>
</dbReference>
<feature type="domain" description="ABC transporter" evidence="8">
    <location>
        <begin position="351"/>
        <end position="593"/>
    </location>
</feature>
<name>A0ABW4W345_9BACI</name>
<keyword evidence="3" id="KW-0813">Transport</keyword>
<dbReference type="InterPro" id="IPR027417">
    <property type="entry name" value="P-loop_NTPase"/>
</dbReference>
<dbReference type="PROSITE" id="PS50893">
    <property type="entry name" value="ABC_TRANSPORTER_2"/>
    <property type="match status" value="2"/>
</dbReference>
<dbReference type="Pfam" id="PF00005">
    <property type="entry name" value="ABC_tran"/>
    <property type="match status" value="2"/>
</dbReference>
<dbReference type="Proteomes" id="UP001597383">
    <property type="component" value="Unassembled WGS sequence"/>
</dbReference>
<dbReference type="SMART" id="SM00382">
    <property type="entry name" value="AAA"/>
    <property type="match status" value="2"/>
</dbReference>